<evidence type="ECO:0000313" key="1">
    <source>
        <dbReference type="EMBL" id="NWX42453.1"/>
    </source>
</evidence>
<feature type="non-terminal residue" evidence="1">
    <location>
        <position position="1"/>
    </location>
</feature>
<protein>
    <submittedName>
        <fullName evidence="1">TGRM2 protein</fullName>
    </submittedName>
</protein>
<keyword evidence="2" id="KW-1185">Reference proteome</keyword>
<dbReference type="OrthoDB" id="63891at2759"/>
<dbReference type="InterPro" id="IPR011989">
    <property type="entry name" value="ARM-like"/>
</dbReference>
<dbReference type="PANTHER" id="PTHR21567">
    <property type="entry name" value="CLASP"/>
    <property type="match status" value="1"/>
</dbReference>
<dbReference type="AlphaFoldDB" id="A0A7K6W566"/>
<reference evidence="1 2" key="1">
    <citation type="submission" date="2019-09" db="EMBL/GenBank/DDBJ databases">
        <title>Bird 10,000 Genomes (B10K) Project - Family phase.</title>
        <authorList>
            <person name="Zhang G."/>
        </authorList>
    </citation>
    <scope>NUCLEOTIDE SEQUENCE [LARGE SCALE GENOMIC DNA]</scope>
    <source>
        <strain evidence="1">OUT-0004</strain>
    </source>
</reference>
<dbReference type="GO" id="GO:0005929">
    <property type="term" value="C:cilium"/>
    <property type="evidence" value="ECO:0007669"/>
    <property type="project" value="TreeGrafter"/>
</dbReference>
<organism evidence="1 2">
    <name type="scientific">Steatornis caripensis</name>
    <name type="common">Oilbird</name>
    <dbReference type="NCBI Taxonomy" id="48435"/>
    <lineage>
        <taxon>Eukaryota</taxon>
        <taxon>Metazoa</taxon>
        <taxon>Chordata</taxon>
        <taxon>Craniata</taxon>
        <taxon>Vertebrata</taxon>
        <taxon>Euteleostomi</taxon>
        <taxon>Archelosauria</taxon>
        <taxon>Archosauria</taxon>
        <taxon>Dinosauria</taxon>
        <taxon>Saurischia</taxon>
        <taxon>Theropoda</taxon>
        <taxon>Coelurosauria</taxon>
        <taxon>Aves</taxon>
        <taxon>Neognathae</taxon>
        <taxon>Neoaves</taxon>
        <taxon>Strisores</taxon>
        <taxon>Caprimulgiformes</taxon>
        <taxon>Steatornithidae</taxon>
        <taxon>Steatornis</taxon>
    </lineage>
</organism>
<dbReference type="GO" id="GO:0005881">
    <property type="term" value="C:cytoplasmic microtubule"/>
    <property type="evidence" value="ECO:0007669"/>
    <property type="project" value="TreeGrafter"/>
</dbReference>
<dbReference type="EMBL" id="VZSC01005053">
    <property type="protein sequence ID" value="NWX42453.1"/>
    <property type="molecule type" value="Genomic_DNA"/>
</dbReference>
<evidence type="ECO:0000313" key="2">
    <source>
        <dbReference type="Proteomes" id="UP000516988"/>
    </source>
</evidence>
<sequence length="178" mass="19775">QIFDIFVLRLQDCNRKVNQQALEVLALMTPVLGSILHPVLVSVVKAVTENLNSKHMGIYAAAVKVLEAFVAHLDNALLLPVFAHRARYLSSQALLDVIEHLSVLVTSVYPRKPQAIKQYALPTLWFFLGNGVTRVRSSNARAALTRLAKSLYQVMGSKLKEYAASQPERVVKNISDIL</sequence>
<feature type="non-terminal residue" evidence="1">
    <location>
        <position position="178"/>
    </location>
</feature>
<accession>A0A7K6W566</accession>
<name>A0A7K6W566_STECA</name>
<dbReference type="PANTHER" id="PTHR21567:SF42">
    <property type="entry name" value="TOG ARRAY REGULATOR OF AXONEMAL MICROTUBULES PROTEIN 2"/>
    <property type="match status" value="1"/>
</dbReference>
<dbReference type="Proteomes" id="UP000516988">
    <property type="component" value="Unassembled WGS sequence"/>
</dbReference>
<dbReference type="GO" id="GO:0008017">
    <property type="term" value="F:microtubule binding"/>
    <property type="evidence" value="ECO:0007669"/>
    <property type="project" value="TreeGrafter"/>
</dbReference>
<dbReference type="GO" id="GO:0000226">
    <property type="term" value="P:microtubule cytoskeleton organization"/>
    <property type="evidence" value="ECO:0007669"/>
    <property type="project" value="TreeGrafter"/>
</dbReference>
<dbReference type="SUPFAM" id="SSF48371">
    <property type="entry name" value="ARM repeat"/>
    <property type="match status" value="1"/>
</dbReference>
<gene>
    <name evidence="1" type="primary">Togaram2_0</name>
    <name evidence="1" type="ORF">STECAR_R02703</name>
</gene>
<dbReference type="InterPro" id="IPR016024">
    <property type="entry name" value="ARM-type_fold"/>
</dbReference>
<proteinExistence type="predicted"/>
<comment type="caution">
    <text evidence="1">The sequence shown here is derived from an EMBL/GenBank/DDBJ whole genome shotgun (WGS) entry which is preliminary data.</text>
</comment>
<dbReference type="Gene3D" id="1.25.10.10">
    <property type="entry name" value="Leucine-rich Repeat Variant"/>
    <property type="match status" value="1"/>
</dbReference>